<reference evidence="3" key="1">
    <citation type="journal article" date="2011" name="MBio">
        <title>Novel metabolic attributes of the genus Cyanothece, comprising a group of unicellular nitrogen-fixing Cyanobacteria.</title>
        <authorList>
            <person name="Bandyopadhyay A."/>
            <person name="Elvitigala T."/>
            <person name="Welsh E."/>
            <person name="Stockel J."/>
            <person name="Liberton M."/>
            <person name="Min H."/>
            <person name="Sherman L.A."/>
            <person name="Pakrasi H.B."/>
        </authorList>
    </citation>
    <scope>NUCLEOTIDE SEQUENCE [LARGE SCALE GENOMIC DNA]</scope>
    <source>
        <strain evidence="3">PCC 7424</strain>
    </source>
</reference>
<dbReference type="EMBL" id="CP001291">
    <property type="protein sequence ID" value="ACK68829.1"/>
    <property type="molecule type" value="Genomic_DNA"/>
</dbReference>
<evidence type="ECO:0000313" key="2">
    <source>
        <dbReference type="EMBL" id="ACK68829.1"/>
    </source>
</evidence>
<name>B7KC06_GLOC7</name>
<dbReference type="InterPro" id="IPR052715">
    <property type="entry name" value="RAYT_transposase"/>
</dbReference>
<dbReference type="OrthoDB" id="9794403at2"/>
<keyword evidence="3" id="KW-1185">Reference proteome</keyword>
<dbReference type="GO" id="GO:0004803">
    <property type="term" value="F:transposase activity"/>
    <property type="evidence" value="ECO:0007669"/>
    <property type="project" value="InterPro"/>
</dbReference>
<dbReference type="AlphaFoldDB" id="B7KC06"/>
<dbReference type="NCBIfam" id="NF047646">
    <property type="entry name" value="REP_Tyr_transpos"/>
    <property type="match status" value="1"/>
</dbReference>
<dbReference type="SUPFAM" id="SSF143422">
    <property type="entry name" value="Transposase IS200-like"/>
    <property type="match status" value="1"/>
</dbReference>
<dbReference type="Gene3D" id="3.30.70.1290">
    <property type="entry name" value="Transposase IS200-like"/>
    <property type="match status" value="1"/>
</dbReference>
<organism evidence="2 3">
    <name type="scientific">Gloeothece citriformis (strain PCC 7424)</name>
    <name type="common">Cyanothece sp. (strain PCC 7424)</name>
    <dbReference type="NCBI Taxonomy" id="65393"/>
    <lineage>
        <taxon>Bacteria</taxon>
        <taxon>Bacillati</taxon>
        <taxon>Cyanobacteriota</taxon>
        <taxon>Cyanophyceae</taxon>
        <taxon>Oscillatoriophycideae</taxon>
        <taxon>Chroococcales</taxon>
        <taxon>Aphanothecaceae</taxon>
        <taxon>Gloeothece</taxon>
        <taxon>Gloeothece citriformis</taxon>
    </lineage>
</organism>
<accession>B7KC06</accession>
<dbReference type="InterPro" id="IPR002686">
    <property type="entry name" value="Transposase_17"/>
</dbReference>
<dbReference type="HOGENOM" id="CLU_068226_6_0_3"/>
<dbReference type="RefSeq" id="WP_012597779.1">
    <property type="nucleotide sequence ID" value="NC_011729.1"/>
</dbReference>
<gene>
    <name evidence="2" type="ordered locus">PCC7424_0361</name>
</gene>
<dbReference type="Pfam" id="PF01797">
    <property type="entry name" value="Y1_Tnp"/>
    <property type="match status" value="1"/>
</dbReference>
<dbReference type="GO" id="GO:0006313">
    <property type="term" value="P:DNA transposition"/>
    <property type="evidence" value="ECO:0007669"/>
    <property type="project" value="InterPro"/>
</dbReference>
<protein>
    <recommendedName>
        <fullName evidence="1">Transposase IS200-like domain-containing protein</fullName>
    </recommendedName>
</protein>
<dbReference type="SMART" id="SM01321">
    <property type="entry name" value="Y1_Tnp"/>
    <property type="match status" value="1"/>
</dbReference>
<dbReference type="Proteomes" id="UP000002384">
    <property type="component" value="Chromosome"/>
</dbReference>
<sequence>MPNYRRLYIPGGTFFFTLVTYHRQPHFSSSENVAKLRQAVAMVKKQMPFEILGAVILPDHIHFLWTLPEKDFNYSKRIGRIKVLFTHALRNQNNLPENISNSRKKHRESNVWQRRFWEHTLQQEEEIEIYLNYIHYNPVKHGLVSCPHLWPYSSFQTWVGKKAYSFDWACICHRQKVLIPNFDLIIDKVGE</sequence>
<dbReference type="PANTHER" id="PTHR36966">
    <property type="entry name" value="REP-ASSOCIATED TYROSINE TRANSPOSASE"/>
    <property type="match status" value="1"/>
</dbReference>
<dbReference type="eggNOG" id="COG1943">
    <property type="taxonomic scope" value="Bacteria"/>
</dbReference>
<proteinExistence type="predicted"/>
<feature type="domain" description="Transposase IS200-like" evidence="1">
    <location>
        <begin position="9"/>
        <end position="137"/>
    </location>
</feature>
<dbReference type="KEGG" id="cyc:PCC7424_0361"/>
<evidence type="ECO:0000259" key="1">
    <source>
        <dbReference type="SMART" id="SM01321"/>
    </source>
</evidence>
<dbReference type="PANTHER" id="PTHR36966:SF1">
    <property type="entry name" value="REP-ASSOCIATED TYROSINE TRANSPOSASE"/>
    <property type="match status" value="1"/>
</dbReference>
<dbReference type="InterPro" id="IPR036515">
    <property type="entry name" value="Transposase_17_sf"/>
</dbReference>
<evidence type="ECO:0000313" key="3">
    <source>
        <dbReference type="Proteomes" id="UP000002384"/>
    </source>
</evidence>
<dbReference type="GO" id="GO:0043565">
    <property type="term" value="F:sequence-specific DNA binding"/>
    <property type="evidence" value="ECO:0007669"/>
    <property type="project" value="TreeGrafter"/>
</dbReference>